<name>A0A8X7BGP9_TRICX</name>
<gene>
    <name evidence="1" type="ORF">TNCV_1812951</name>
</gene>
<protein>
    <submittedName>
        <fullName evidence="1">Uncharacterized protein</fullName>
    </submittedName>
</protein>
<organism evidence="1 2">
    <name type="scientific">Trichonephila clavipes</name>
    <name type="common">Golden silk orbweaver</name>
    <name type="synonym">Nephila clavipes</name>
    <dbReference type="NCBI Taxonomy" id="2585209"/>
    <lineage>
        <taxon>Eukaryota</taxon>
        <taxon>Metazoa</taxon>
        <taxon>Ecdysozoa</taxon>
        <taxon>Arthropoda</taxon>
        <taxon>Chelicerata</taxon>
        <taxon>Arachnida</taxon>
        <taxon>Araneae</taxon>
        <taxon>Araneomorphae</taxon>
        <taxon>Entelegynae</taxon>
        <taxon>Araneoidea</taxon>
        <taxon>Nephilidae</taxon>
        <taxon>Trichonephila</taxon>
    </lineage>
</organism>
<accession>A0A8X7BGP9</accession>
<proteinExistence type="predicted"/>
<keyword evidence="2" id="KW-1185">Reference proteome</keyword>
<comment type="caution">
    <text evidence="1">The sequence shown here is derived from an EMBL/GenBank/DDBJ whole genome shotgun (WGS) entry which is preliminary data.</text>
</comment>
<dbReference type="Proteomes" id="UP000887159">
    <property type="component" value="Unassembled WGS sequence"/>
</dbReference>
<evidence type="ECO:0000313" key="2">
    <source>
        <dbReference type="Proteomes" id="UP000887159"/>
    </source>
</evidence>
<sequence>MDGQIAAHKEFWGGPPRHYNGNSGGLALITIRAVEVAANQGTATILREDIASTISDSGRSASLVNAYSRAASMSRETNPSSRRRGESCCRHFRPQIPVIFQGQRNRMSIPCG</sequence>
<dbReference type="AlphaFoldDB" id="A0A8X7BGP9"/>
<reference evidence="1" key="1">
    <citation type="submission" date="2020-08" db="EMBL/GenBank/DDBJ databases">
        <title>Multicomponent nature underlies the extraordinary mechanical properties of spider dragline silk.</title>
        <authorList>
            <person name="Kono N."/>
            <person name="Nakamura H."/>
            <person name="Mori M."/>
            <person name="Yoshida Y."/>
            <person name="Ohtoshi R."/>
            <person name="Malay A.D."/>
            <person name="Moran D.A.P."/>
            <person name="Tomita M."/>
            <person name="Numata K."/>
            <person name="Arakawa K."/>
        </authorList>
    </citation>
    <scope>NUCLEOTIDE SEQUENCE</scope>
</reference>
<evidence type="ECO:0000313" key="1">
    <source>
        <dbReference type="EMBL" id="GFY29717.1"/>
    </source>
</evidence>
<dbReference type="EMBL" id="BMAU01021389">
    <property type="protein sequence ID" value="GFY29717.1"/>
    <property type="molecule type" value="Genomic_DNA"/>
</dbReference>